<name>A0A0N5B134_9BILA</name>
<dbReference type="InterPro" id="IPR029033">
    <property type="entry name" value="His_PPase_superfam"/>
</dbReference>
<dbReference type="InterPro" id="IPR050645">
    <property type="entry name" value="Histidine_acid_phosphatase"/>
</dbReference>
<keyword evidence="6" id="KW-1185">Reference proteome</keyword>
<dbReference type="WBParaSite" id="SMUV_0001098601-mRNA-1">
    <property type="protein sequence ID" value="SMUV_0001098601-mRNA-1"/>
    <property type="gene ID" value="SMUV_0001098601"/>
</dbReference>
<evidence type="ECO:0000256" key="3">
    <source>
        <dbReference type="ARBA" id="ARBA00036311"/>
    </source>
</evidence>
<dbReference type="PANTHER" id="PTHR11567:SF110">
    <property type="entry name" value="2-PHOSPHOXYLOSE PHOSPHATASE 1"/>
    <property type="match status" value="1"/>
</dbReference>
<dbReference type="SUPFAM" id="SSF53254">
    <property type="entry name" value="Phosphoglycerate mutase-like"/>
    <property type="match status" value="1"/>
</dbReference>
<evidence type="ECO:0000256" key="4">
    <source>
        <dbReference type="ARBA" id="ARBA00040357"/>
    </source>
</evidence>
<dbReference type="Pfam" id="PF00328">
    <property type="entry name" value="His_Phos_2"/>
    <property type="match status" value="1"/>
</dbReference>
<sequence>MIWRHGDRAPERVFDGIKLSKDSFPNGLGNLTQLGKLQVELFAEKIKKRYFSDDDMRDRKVLIRSTQVPRTIESANIIASVLRLPNTSVTSNVNLKIDTEGNPFYVCPTVEEYVEKVRNSYRMVNKYKDVYSLIEEKVNYTGDVHPVLDLLHCMNSHNIPTPEWSHNSTLIWILKYLSWNGLAARYGLKPYLNMTQNKLTGRQIDSGAVLKGVVDKLKSAVECDRELENDDCDVYFSGLSAHDITIAALFSTFPNYEKILSSVPFVEYVANVAFEVWRLPNRKYAIKAFYANSFREEPTDITEYLPGCENYEFCPFNDFIETTQSLYYEDVNYLYQQCQLGKGSL</sequence>
<keyword evidence="2" id="KW-0378">Hydrolase</keyword>
<protein>
    <recommendedName>
        <fullName evidence="4">2-phosphoxylose phosphatase 1</fullName>
    </recommendedName>
    <alternativeName>
        <fullName evidence="5">Acid phosphatase-like protein 2</fullName>
    </alternativeName>
</protein>
<evidence type="ECO:0000313" key="7">
    <source>
        <dbReference type="WBParaSite" id="SMUV_0001098601-mRNA-1"/>
    </source>
</evidence>
<comment type="similarity">
    <text evidence="1">Belongs to the histidine acid phosphatase family.</text>
</comment>
<dbReference type="Proteomes" id="UP000046393">
    <property type="component" value="Unplaced"/>
</dbReference>
<evidence type="ECO:0000256" key="2">
    <source>
        <dbReference type="ARBA" id="ARBA00022801"/>
    </source>
</evidence>
<evidence type="ECO:0000313" key="6">
    <source>
        <dbReference type="Proteomes" id="UP000046393"/>
    </source>
</evidence>
<dbReference type="Gene3D" id="3.40.50.1240">
    <property type="entry name" value="Phosphoglycerate mutase-like"/>
    <property type="match status" value="1"/>
</dbReference>
<evidence type="ECO:0000256" key="1">
    <source>
        <dbReference type="ARBA" id="ARBA00005375"/>
    </source>
</evidence>
<dbReference type="CDD" id="cd07061">
    <property type="entry name" value="HP_HAP_like"/>
    <property type="match status" value="1"/>
</dbReference>
<dbReference type="GO" id="GO:0016791">
    <property type="term" value="F:phosphatase activity"/>
    <property type="evidence" value="ECO:0007669"/>
    <property type="project" value="UniProtKB-ARBA"/>
</dbReference>
<comment type="catalytic activity">
    <reaction evidence="3">
        <text>3-O-[beta-D-GlcA-(1-&gt;3)-beta-D-Gal-(1-&gt;3)-beta-D-Gal-(1-&gt;4)-beta-D-2-O-P-Xyl]-L-seryl-[protein] + H2O = 3-O-(beta-D-GlcA-(1-&gt;3)-beta-D-Gal-(1-&gt;3)-beta-D-Gal-(1-&gt;4)-beta-D-Xyl)-L-seryl-[protein] + phosphate</text>
        <dbReference type="Rhea" id="RHEA:56512"/>
        <dbReference type="Rhea" id="RHEA-COMP:12573"/>
        <dbReference type="Rhea" id="RHEA-COMP:14559"/>
        <dbReference type="ChEBI" id="CHEBI:15377"/>
        <dbReference type="ChEBI" id="CHEBI:43474"/>
        <dbReference type="ChEBI" id="CHEBI:132093"/>
        <dbReference type="ChEBI" id="CHEBI:140495"/>
    </reaction>
</comment>
<accession>A0A0N5B134</accession>
<dbReference type="STRING" id="451379.A0A0N5B134"/>
<dbReference type="InterPro" id="IPR000560">
    <property type="entry name" value="His_Pase_clade-2"/>
</dbReference>
<dbReference type="AlphaFoldDB" id="A0A0N5B134"/>
<dbReference type="PANTHER" id="PTHR11567">
    <property type="entry name" value="ACID PHOSPHATASE-RELATED"/>
    <property type="match status" value="1"/>
</dbReference>
<organism evidence="6 7">
    <name type="scientific">Syphacia muris</name>
    <dbReference type="NCBI Taxonomy" id="451379"/>
    <lineage>
        <taxon>Eukaryota</taxon>
        <taxon>Metazoa</taxon>
        <taxon>Ecdysozoa</taxon>
        <taxon>Nematoda</taxon>
        <taxon>Chromadorea</taxon>
        <taxon>Rhabditida</taxon>
        <taxon>Spirurina</taxon>
        <taxon>Oxyuridomorpha</taxon>
        <taxon>Oxyuroidea</taxon>
        <taxon>Oxyuridae</taxon>
        <taxon>Syphacia</taxon>
    </lineage>
</organism>
<evidence type="ECO:0000256" key="5">
    <source>
        <dbReference type="ARBA" id="ARBA00041499"/>
    </source>
</evidence>
<reference evidence="7" key="1">
    <citation type="submission" date="2017-02" db="UniProtKB">
        <authorList>
            <consortium name="WormBaseParasite"/>
        </authorList>
    </citation>
    <scope>IDENTIFICATION</scope>
</reference>
<proteinExistence type="inferred from homology"/>